<reference evidence="7 8" key="1">
    <citation type="submission" date="2022-02" db="EMBL/GenBank/DDBJ databases">
        <title>Uncovering new skin microbiome diversity through culturing and metagenomics.</title>
        <authorList>
            <person name="Conlan S."/>
            <person name="Deming C."/>
            <person name="Nisc Comparative Sequencing Program N."/>
            <person name="Segre J.A."/>
        </authorList>
    </citation>
    <scope>NUCLEOTIDE SEQUENCE [LARGE SCALE GENOMIC DNA]</scope>
    <source>
        <strain evidence="7 8">ACRQZ</strain>
    </source>
</reference>
<feature type="region of interest" description="Disordered" evidence="5">
    <location>
        <begin position="309"/>
        <end position="339"/>
    </location>
</feature>
<evidence type="ECO:0000313" key="7">
    <source>
        <dbReference type="EMBL" id="MCG7320507.1"/>
    </source>
</evidence>
<proteinExistence type="inferred from homology"/>
<dbReference type="RefSeq" id="WP_239261533.1">
    <property type="nucleotide sequence ID" value="NZ_JAKRCV010000002.1"/>
</dbReference>
<dbReference type="InterPro" id="IPR012340">
    <property type="entry name" value="NA-bd_OB-fold"/>
</dbReference>
<dbReference type="Gene3D" id="3.30.470.30">
    <property type="entry name" value="DNA ligase/mRNA capping enzyme"/>
    <property type="match status" value="1"/>
</dbReference>
<dbReference type="Proteomes" id="UP001521931">
    <property type="component" value="Unassembled WGS sequence"/>
</dbReference>
<keyword evidence="8" id="KW-1185">Reference proteome</keyword>
<dbReference type="EMBL" id="JAKRCV010000002">
    <property type="protein sequence ID" value="MCG7320507.1"/>
    <property type="molecule type" value="Genomic_DNA"/>
</dbReference>
<evidence type="ECO:0000259" key="6">
    <source>
        <dbReference type="PROSITE" id="PS50160"/>
    </source>
</evidence>
<evidence type="ECO:0000256" key="1">
    <source>
        <dbReference type="ARBA" id="ARBA00007572"/>
    </source>
</evidence>
<dbReference type="Gene3D" id="2.40.50.140">
    <property type="entry name" value="Nucleic acid-binding proteins"/>
    <property type="match status" value="1"/>
</dbReference>
<dbReference type="PANTHER" id="PTHR45674">
    <property type="entry name" value="DNA LIGASE 1/3 FAMILY MEMBER"/>
    <property type="match status" value="1"/>
</dbReference>
<sequence length="339" mass="36389">MRPMLATPTTQVPQGDGWVHEVKWDGMRILADRSPTGLRLRARSGADATVRFPELAGLTRAGEDLLLDGEVIALQGGVPSFAALSERIHVSDARVAQALAEVRPVTYMVFDLLRFGGQVLIDQPWSVRRSLLERLDLESFGAGGSAWKVPEVYDDGRLLHDVTRRQGLEGVVSKRRASTYQPGARSPDWLKLPHRATLSVVVGGWRPETSGRDRVGALLVGTPSPDGSGLLELDGRVGSGLAGRAGEALRPLLDQRACDSAPFVGEVPREDATGARWVEPTLVVDVQSLGRAGNGRLRQPAYLGVRTDLAPADLLPEPPSSPSPPFADRSVLDEEAGDA</sequence>
<feature type="domain" description="ATP-dependent DNA ligase family profile" evidence="6">
    <location>
        <begin position="105"/>
        <end position="192"/>
    </location>
</feature>
<organism evidence="7 8">
    <name type="scientific">Arsenicicoccus bolidensis</name>
    <dbReference type="NCBI Taxonomy" id="229480"/>
    <lineage>
        <taxon>Bacteria</taxon>
        <taxon>Bacillati</taxon>
        <taxon>Actinomycetota</taxon>
        <taxon>Actinomycetes</taxon>
        <taxon>Micrococcales</taxon>
        <taxon>Intrasporangiaceae</taxon>
        <taxon>Arsenicicoccus</taxon>
    </lineage>
</organism>
<gene>
    <name evidence="7" type="ORF">MHL29_01165</name>
</gene>
<dbReference type="CDD" id="cd07971">
    <property type="entry name" value="OBF_DNA_ligase_LigD"/>
    <property type="match status" value="1"/>
</dbReference>
<feature type="compositionally biased region" description="Pro residues" evidence="5">
    <location>
        <begin position="316"/>
        <end position="325"/>
    </location>
</feature>
<evidence type="ECO:0000313" key="8">
    <source>
        <dbReference type="Proteomes" id="UP001521931"/>
    </source>
</evidence>
<dbReference type="Gene3D" id="3.30.1490.70">
    <property type="match status" value="1"/>
</dbReference>
<dbReference type="PROSITE" id="PS50160">
    <property type="entry name" value="DNA_LIGASE_A3"/>
    <property type="match status" value="1"/>
</dbReference>
<dbReference type="Pfam" id="PF04679">
    <property type="entry name" value="DNA_ligase_A_C"/>
    <property type="match status" value="1"/>
</dbReference>
<dbReference type="EC" id="6.5.1.1" evidence="2"/>
<dbReference type="GO" id="GO:0016874">
    <property type="term" value="F:ligase activity"/>
    <property type="evidence" value="ECO:0007669"/>
    <property type="project" value="UniProtKB-KW"/>
</dbReference>
<evidence type="ECO:0000256" key="5">
    <source>
        <dbReference type="SAM" id="MobiDB-lite"/>
    </source>
</evidence>
<evidence type="ECO:0000256" key="4">
    <source>
        <dbReference type="ARBA" id="ARBA00034003"/>
    </source>
</evidence>
<evidence type="ECO:0000256" key="2">
    <source>
        <dbReference type="ARBA" id="ARBA00012727"/>
    </source>
</evidence>
<dbReference type="PANTHER" id="PTHR45674:SF4">
    <property type="entry name" value="DNA LIGASE 1"/>
    <property type="match status" value="1"/>
</dbReference>
<dbReference type="Pfam" id="PF01068">
    <property type="entry name" value="DNA_ligase_A_M"/>
    <property type="match status" value="1"/>
</dbReference>
<evidence type="ECO:0000256" key="3">
    <source>
        <dbReference type="ARBA" id="ARBA00022598"/>
    </source>
</evidence>
<comment type="caution">
    <text evidence="7">The sequence shown here is derived from an EMBL/GenBank/DDBJ whole genome shotgun (WGS) entry which is preliminary data.</text>
</comment>
<dbReference type="InterPro" id="IPR012310">
    <property type="entry name" value="DNA_ligase_ATP-dep_cent"/>
</dbReference>
<protein>
    <recommendedName>
        <fullName evidence="2">DNA ligase (ATP)</fullName>
        <ecNumber evidence="2">6.5.1.1</ecNumber>
    </recommendedName>
</protein>
<comment type="catalytic activity">
    <reaction evidence="4">
        <text>ATP + (deoxyribonucleotide)n-3'-hydroxyl + 5'-phospho-(deoxyribonucleotide)m = (deoxyribonucleotide)n+m + AMP + diphosphate.</text>
        <dbReference type="EC" id="6.5.1.1"/>
    </reaction>
</comment>
<comment type="similarity">
    <text evidence="1">Belongs to the ATP-dependent DNA ligase family.</text>
</comment>
<name>A0ABS9PY03_9MICO</name>
<dbReference type="CDD" id="cd07906">
    <property type="entry name" value="Adenylation_DNA_ligase_LigD_LigC"/>
    <property type="match status" value="1"/>
</dbReference>
<dbReference type="InterPro" id="IPR050191">
    <property type="entry name" value="ATP-dep_DNA_ligase"/>
</dbReference>
<keyword evidence="3 7" id="KW-0436">Ligase</keyword>
<dbReference type="SUPFAM" id="SSF56091">
    <property type="entry name" value="DNA ligase/mRNA capping enzyme, catalytic domain"/>
    <property type="match status" value="1"/>
</dbReference>
<accession>A0ABS9PY03</accession>
<dbReference type="InterPro" id="IPR012309">
    <property type="entry name" value="DNA_ligase_ATP-dep_C"/>
</dbReference>
<dbReference type="SUPFAM" id="SSF50249">
    <property type="entry name" value="Nucleic acid-binding proteins"/>
    <property type="match status" value="1"/>
</dbReference>